<feature type="region of interest" description="Disordered" evidence="1">
    <location>
        <begin position="509"/>
        <end position="560"/>
    </location>
</feature>
<name>A0A8X7N0B0_9BASI</name>
<comment type="caution">
    <text evidence="2">The sequence shown here is derived from an EMBL/GenBank/DDBJ whole genome shotgun (WGS) entry which is preliminary data.</text>
</comment>
<protein>
    <submittedName>
        <fullName evidence="2">Uncharacterized protein</fullName>
    </submittedName>
</protein>
<accession>A0A8X7N0B0</accession>
<evidence type="ECO:0000256" key="1">
    <source>
        <dbReference type="SAM" id="MobiDB-lite"/>
    </source>
</evidence>
<feature type="compositionally biased region" description="Low complexity" evidence="1">
    <location>
        <begin position="759"/>
        <end position="769"/>
    </location>
</feature>
<reference evidence="2" key="1">
    <citation type="submission" date="2016-04" db="EMBL/GenBank/DDBJ databases">
        <authorList>
            <person name="Nguyen H.D."/>
            <person name="Samba Siva P."/>
            <person name="Cullis J."/>
            <person name="Levesque C.A."/>
            <person name="Hambleton S."/>
        </authorList>
    </citation>
    <scope>NUCLEOTIDE SEQUENCE</scope>
    <source>
        <strain evidence="2">DAOMC 236426</strain>
    </source>
</reference>
<dbReference type="EMBL" id="LWDE02000061">
    <property type="protein sequence ID" value="KAE8254179.1"/>
    <property type="molecule type" value="Genomic_DNA"/>
</dbReference>
<feature type="region of interest" description="Disordered" evidence="1">
    <location>
        <begin position="867"/>
        <end position="947"/>
    </location>
</feature>
<feature type="compositionally biased region" description="Pro residues" evidence="1">
    <location>
        <begin position="533"/>
        <end position="542"/>
    </location>
</feature>
<feature type="compositionally biased region" description="Low complexity" evidence="1">
    <location>
        <begin position="880"/>
        <end position="896"/>
    </location>
</feature>
<proteinExistence type="predicted"/>
<feature type="compositionally biased region" description="Low complexity" evidence="1">
    <location>
        <begin position="543"/>
        <end position="553"/>
    </location>
</feature>
<gene>
    <name evidence="2" type="ORF">A4X06_0g1027</name>
</gene>
<feature type="compositionally biased region" description="Polar residues" evidence="1">
    <location>
        <begin position="20"/>
        <end position="42"/>
    </location>
</feature>
<feature type="compositionally biased region" description="Low complexity" evidence="1">
    <location>
        <begin position="340"/>
        <end position="351"/>
    </location>
</feature>
<feature type="region of interest" description="Disordered" evidence="1">
    <location>
        <begin position="332"/>
        <end position="353"/>
    </location>
</feature>
<reference evidence="2" key="2">
    <citation type="journal article" date="2019" name="IMA Fungus">
        <title>Genome sequencing and comparison of five Tilletia species to identify candidate genes for the detection of regulated species infecting wheat.</title>
        <authorList>
            <person name="Nguyen H.D.T."/>
            <person name="Sultana T."/>
            <person name="Kesanakurti P."/>
            <person name="Hambleton S."/>
        </authorList>
    </citation>
    <scope>NUCLEOTIDE SEQUENCE</scope>
    <source>
        <strain evidence="2">DAOMC 236426</strain>
    </source>
</reference>
<feature type="region of interest" description="Disordered" evidence="1">
    <location>
        <begin position="1"/>
        <end position="63"/>
    </location>
</feature>
<evidence type="ECO:0000313" key="2">
    <source>
        <dbReference type="EMBL" id="KAE8254179.1"/>
    </source>
</evidence>
<feature type="region of interest" description="Disordered" evidence="1">
    <location>
        <begin position="464"/>
        <end position="494"/>
    </location>
</feature>
<dbReference type="Proteomes" id="UP000077684">
    <property type="component" value="Unassembled WGS sequence"/>
</dbReference>
<feature type="compositionally biased region" description="Low complexity" evidence="1">
    <location>
        <begin position="516"/>
        <end position="532"/>
    </location>
</feature>
<feature type="region of interest" description="Disordered" evidence="1">
    <location>
        <begin position="743"/>
        <end position="769"/>
    </location>
</feature>
<evidence type="ECO:0000313" key="3">
    <source>
        <dbReference type="Proteomes" id="UP000077684"/>
    </source>
</evidence>
<sequence length="1204" mass="127281">MDRRTRLPTILFPRGAGTDDASQSSIPAATSPNKTPTKSTATKNKNNDDDGSGNELTPNPKHKRYMSARDYITQRHVPDSLGFPASLNEAINSAFAEEQYEAGVETIDHSRANGIIPAEHHLRILFAFSLRPTPDPITYRQTASSLTGALSAPPSLPLIHRARTLLLDLAHLHGPDRILRALSPAKIAHAGGLDAPSKGSLRATVKTGRNRSYGTLGRAKDNSPESDEDDQDGTFLENEPAAAALQKNPFLVPFPLAEASSSSSSTSFGSHLAPAVRDSWELLRTPPPGSLTEADLYRRALAAAEADESSNGNMTLNAAAIRQIALRYSARRRGRGRGGNSAAAASSSSSRVPADGFLTHEDLLRHSPAAIQRYNEIVYGKSGARDTLRTRAVNGEALVFMAPLWQAERRQIMYGSKKGKEPALDGQPAERLYDEVNALKALYGLSLAWDFPIDRKLAQSMSTAARKSTMPKEAPAVKEDASASANPPPPAKPAKTHAFFAQRFASSAPSKGFNRGSPNIGSSPPASAAGGPPSSPAGPGPGPTSASGSPSASRVARTGPQGCAEVGQALDVLFEVFAGNVLLSDRDGLCRSALALVASNGAGGNGLSGDVATTNGSAVSALGSGAPAVSAKWREMVGAAATALYEVLQLTRQADEKSAPVLDADALERGIAQRLAWADVGADAIAITEQNLRANVEEEQARSVQARGTSASLVVPLEWETEPVLSWMRALVNHFRRVASVLRRGSAKPTDGPNAETPSSSQRSSRSAASLVSATSTKWEQSLGQLLQSLSPHFFWMEIRRERLAEVQDDLEDDGQARFVDIDAKRERRVWADLMEVEAAEGEAVPVPQRAARRAREGSPEIIWVFSGGPAFEPGSSRAGPSSSMDTSDDSSGSPGYEIVSVTPSSKLRDVPMVSAAKSSSGSGSKPGESSSNSSAQAAKDRPKLSRSDAIQVQAREWVLDWGLDVFSDLKSTRRPSASPIRTEAAADATLEDHDVRLNALLRVAEVVLGEVRRRRRGALIKFAVLMWARRCVPPLSVAAAGAGVGGSQQEGAVPSQGTSAMDVDEDEFRAPTSSAIASAYLGTQTSESSTSTSASTSSTVRQALLDKLDSFCTDAAASAQRSLLQVRVWEGALRCVWEEAIGLGIVPATNGRAKGFKSEMGKAVNVAFTMEMERLLQAIGVEVQGLGGTVMGWSMYALEGGAL</sequence>
<organism evidence="2 3">
    <name type="scientific">Tilletia controversa</name>
    <name type="common">dwarf bunt fungus</name>
    <dbReference type="NCBI Taxonomy" id="13291"/>
    <lineage>
        <taxon>Eukaryota</taxon>
        <taxon>Fungi</taxon>
        <taxon>Dikarya</taxon>
        <taxon>Basidiomycota</taxon>
        <taxon>Ustilaginomycotina</taxon>
        <taxon>Exobasidiomycetes</taxon>
        <taxon>Tilletiales</taxon>
        <taxon>Tilletiaceae</taxon>
        <taxon>Tilletia</taxon>
    </lineage>
</organism>
<dbReference type="AlphaFoldDB" id="A0A8X7N0B0"/>
<keyword evidence="3" id="KW-1185">Reference proteome</keyword>
<feature type="region of interest" description="Disordered" evidence="1">
    <location>
        <begin position="193"/>
        <end position="234"/>
    </location>
</feature>
<feature type="compositionally biased region" description="Low complexity" evidence="1">
    <location>
        <begin position="915"/>
        <end position="936"/>
    </location>
</feature>